<organism evidence="1 2">
    <name type="scientific">Anaerocolumna cellulosilytica</name>
    <dbReference type="NCBI Taxonomy" id="433286"/>
    <lineage>
        <taxon>Bacteria</taxon>
        <taxon>Bacillati</taxon>
        <taxon>Bacillota</taxon>
        <taxon>Clostridia</taxon>
        <taxon>Lachnospirales</taxon>
        <taxon>Lachnospiraceae</taxon>
        <taxon>Anaerocolumna</taxon>
    </lineage>
</organism>
<dbReference type="InterPro" id="IPR036736">
    <property type="entry name" value="ACP-like_sf"/>
</dbReference>
<keyword evidence="2" id="KW-1185">Reference proteome</keyword>
<accession>A0A6S6R5T9</accession>
<dbReference type="Proteomes" id="UP000515561">
    <property type="component" value="Chromosome"/>
</dbReference>
<dbReference type="KEGG" id="acel:acsn021_19800"/>
<dbReference type="Gene3D" id="1.10.1200.10">
    <property type="entry name" value="ACP-like"/>
    <property type="match status" value="1"/>
</dbReference>
<dbReference type="PROSITE" id="PS50075">
    <property type="entry name" value="CARRIER"/>
    <property type="match status" value="1"/>
</dbReference>
<dbReference type="RefSeq" id="WP_184093352.1">
    <property type="nucleotide sequence ID" value="NZ_AP023367.1"/>
</dbReference>
<dbReference type="SUPFAM" id="SSF47336">
    <property type="entry name" value="ACP-like"/>
    <property type="match status" value="1"/>
</dbReference>
<dbReference type="AlphaFoldDB" id="A0A6S6R5T9"/>
<proteinExistence type="predicted"/>
<name>A0A6S6R5T9_9FIRM</name>
<dbReference type="Pfam" id="PF00550">
    <property type="entry name" value="PP-binding"/>
    <property type="match status" value="1"/>
</dbReference>
<dbReference type="EMBL" id="AP023367">
    <property type="protein sequence ID" value="BCJ94411.1"/>
    <property type="molecule type" value="Genomic_DNA"/>
</dbReference>
<reference evidence="1 2" key="1">
    <citation type="journal article" date="2016" name="Int. J. Syst. Evol. Microbiol.">
        <title>Descriptions of Anaerotaenia torta gen. nov., sp. nov. and Anaerocolumna cellulosilytica gen. nov., sp. nov. isolated from a methanogenic reactor of cattle waste.</title>
        <authorList>
            <person name="Uek A."/>
            <person name="Ohtaki Y."/>
            <person name="Kaku N."/>
            <person name="Ueki K."/>
        </authorList>
    </citation>
    <scope>NUCLEOTIDE SEQUENCE [LARGE SCALE GENOMIC DNA]</scope>
    <source>
        <strain evidence="1 2">SN021</strain>
    </source>
</reference>
<protein>
    <submittedName>
        <fullName evidence="1">Uncharacterized protein</fullName>
    </submittedName>
</protein>
<sequence>MCKNNHDHKKLRKILIDFLEIAEDTPDEEINQDLLASWDSSMHLTIVMEIESQFNIAFNIEDIIQMRSLEEISYYIDKKR</sequence>
<dbReference type="InterPro" id="IPR009081">
    <property type="entry name" value="PP-bd_ACP"/>
</dbReference>
<gene>
    <name evidence="1" type="ORF">acsn021_19800</name>
</gene>
<evidence type="ECO:0000313" key="1">
    <source>
        <dbReference type="EMBL" id="BCJ94411.1"/>
    </source>
</evidence>
<evidence type="ECO:0000313" key="2">
    <source>
        <dbReference type="Proteomes" id="UP000515561"/>
    </source>
</evidence>